<evidence type="ECO:0000313" key="2">
    <source>
        <dbReference type="Proteomes" id="UP000838756"/>
    </source>
</evidence>
<sequence>MDVGVLRCWNCDPAPVNAALFGPQRDGKMTSGELLGAAGGKLPRTVDCGAPYQRPMSSSGQLVEMMMMMMNVSLYGVVELIEYPKLGAAGNEEPLVGSVVAVGRAADAATNTAGEGGRRLVARLYIARWLL</sequence>
<evidence type="ECO:0000313" key="1">
    <source>
        <dbReference type="EMBL" id="CAH2267347.1"/>
    </source>
</evidence>
<proteinExistence type="predicted"/>
<accession>A0A8S4SKX8</accession>
<dbReference type="AlphaFoldDB" id="A0A8S4SKX8"/>
<dbReference type="EMBL" id="CAKXAJ010026350">
    <property type="protein sequence ID" value="CAH2267347.1"/>
    <property type="molecule type" value="Genomic_DNA"/>
</dbReference>
<comment type="caution">
    <text evidence="1">The sequence shown here is derived from an EMBL/GenBank/DDBJ whole genome shotgun (WGS) entry which is preliminary data.</text>
</comment>
<keyword evidence="2" id="KW-1185">Reference proteome</keyword>
<name>A0A8S4SKX8_9NEOP</name>
<reference evidence="1" key="1">
    <citation type="submission" date="2022-03" db="EMBL/GenBank/DDBJ databases">
        <authorList>
            <person name="Lindestad O."/>
        </authorList>
    </citation>
    <scope>NUCLEOTIDE SEQUENCE</scope>
</reference>
<protein>
    <submittedName>
        <fullName evidence="1">Jg27531 protein</fullName>
    </submittedName>
</protein>
<organism evidence="1 2">
    <name type="scientific">Pararge aegeria aegeria</name>
    <dbReference type="NCBI Taxonomy" id="348720"/>
    <lineage>
        <taxon>Eukaryota</taxon>
        <taxon>Metazoa</taxon>
        <taxon>Ecdysozoa</taxon>
        <taxon>Arthropoda</taxon>
        <taxon>Hexapoda</taxon>
        <taxon>Insecta</taxon>
        <taxon>Pterygota</taxon>
        <taxon>Neoptera</taxon>
        <taxon>Endopterygota</taxon>
        <taxon>Lepidoptera</taxon>
        <taxon>Glossata</taxon>
        <taxon>Ditrysia</taxon>
        <taxon>Papilionoidea</taxon>
        <taxon>Nymphalidae</taxon>
        <taxon>Satyrinae</taxon>
        <taxon>Satyrini</taxon>
        <taxon>Parargina</taxon>
        <taxon>Pararge</taxon>
    </lineage>
</organism>
<gene>
    <name evidence="1" type="primary">jg27531</name>
    <name evidence="1" type="ORF">PAEG_LOCUS25902</name>
</gene>
<dbReference type="Proteomes" id="UP000838756">
    <property type="component" value="Unassembled WGS sequence"/>
</dbReference>